<dbReference type="InterPro" id="IPR029033">
    <property type="entry name" value="His_PPase_superfam"/>
</dbReference>
<dbReference type="STRING" id="1397108.IMCC12053_3051"/>
<dbReference type="PANTHER" id="PTHR47623:SF1">
    <property type="entry name" value="OS09G0287300 PROTEIN"/>
    <property type="match status" value="1"/>
</dbReference>
<dbReference type="RefSeq" id="WP_062220421.1">
    <property type="nucleotide sequence ID" value="NZ_CP012023.1"/>
</dbReference>
<dbReference type="Pfam" id="PF00300">
    <property type="entry name" value="His_Phos_1"/>
    <property type="match status" value="1"/>
</dbReference>
<gene>
    <name evidence="1" type="ORF">IMCC12053_3051</name>
</gene>
<dbReference type="CDD" id="cd07067">
    <property type="entry name" value="HP_PGM_like"/>
    <property type="match status" value="1"/>
</dbReference>
<reference evidence="1 2" key="1">
    <citation type="submission" date="2015-05" db="EMBL/GenBank/DDBJ databases">
        <authorList>
            <person name="Wang D.B."/>
            <person name="Wang M."/>
        </authorList>
    </citation>
    <scope>NUCLEOTIDE SEQUENCE [LARGE SCALE GENOMIC DNA]</scope>
    <source>
        <strain evidence="1 2">IMCC 12053</strain>
    </source>
</reference>
<dbReference type="Proteomes" id="UP000064920">
    <property type="component" value="Chromosome"/>
</dbReference>
<organism evidence="1 2">
    <name type="scientific">Celeribacter marinus</name>
    <dbReference type="NCBI Taxonomy" id="1397108"/>
    <lineage>
        <taxon>Bacteria</taxon>
        <taxon>Pseudomonadati</taxon>
        <taxon>Pseudomonadota</taxon>
        <taxon>Alphaproteobacteria</taxon>
        <taxon>Rhodobacterales</taxon>
        <taxon>Roseobacteraceae</taxon>
        <taxon>Celeribacter</taxon>
    </lineage>
</organism>
<sequence>MSLRLIAMRHAKSSWGDPLLSDFERPLNERGHSDALAMGNWLSQMGYVPDTVVLSSSVRTTQTCACVLNALDAVPNQMSTKALYHAPDFQILRALAQAKGDTVLLIAHNPGIGDFVSHFASHPVAHPDFVRYPTCATTVFDVDVATWAQAKFGENRVIDFITPRELKP</sequence>
<evidence type="ECO:0000313" key="2">
    <source>
        <dbReference type="Proteomes" id="UP000064920"/>
    </source>
</evidence>
<dbReference type="Gene3D" id="3.40.50.1240">
    <property type="entry name" value="Phosphoglycerate mutase-like"/>
    <property type="match status" value="1"/>
</dbReference>
<dbReference type="AlphaFoldDB" id="A0A0P0ADH8"/>
<name>A0A0P0ADH8_9RHOB</name>
<dbReference type="InterPro" id="IPR013078">
    <property type="entry name" value="His_Pase_superF_clade-1"/>
</dbReference>
<dbReference type="EMBL" id="CP012023">
    <property type="protein sequence ID" value="ALI56998.1"/>
    <property type="molecule type" value="Genomic_DNA"/>
</dbReference>
<evidence type="ECO:0000313" key="1">
    <source>
        <dbReference type="EMBL" id="ALI56998.1"/>
    </source>
</evidence>
<protein>
    <submittedName>
        <fullName evidence="1">Phosphohistidine phosphatase SixA</fullName>
    </submittedName>
</protein>
<dbReference type="PATRIC" id="fig|1397108.4.peg.3135"/>
<dbReference type="KEGG" id="cmar:IMCC12053_3051"/>
<keyword evidence="2" id="KW-1185">Reference proteome</keyword>
<dbReference type="SUPFAM" id="SSF53254">
    <property type="entry name" value="Phosphoglycerate mutase-like"/>
    <property type="match status" value="1"/>
</dbReference>
<dbReference type="OrthoDB" id="9810154at2"/>
<proteinExistence type="predicted"/>
<dbReference type="PANTHER" id="PTHR47623">
    <property type="entry name" value="OS09G0287300 PROTEIN"/>
    <property type="match status" value="1"/>
</dbReference>
<accession>A0A0P0ADH8</accession>